<organism evidence="1 2">
    <name type="scientific">Candidatus Uhrbacteria bacterium RIFCSPLOWO2_01_FULL_47_24</name>
    <dbReference type="NCBI Taxonomy" id="1802401"/>
    <lineage>
        <taxon>Bacteria</taxon>
        <taxon>Candidatus Uhriibacteriota</taxon>
    </lineage>
</organism>
<gene>
    <name evidence="1" type="ORF">A3B21_03990</name>
</gene>
<dbReference type="EMBL" id="MGEJ01000005">
    <property type="protein sequence ID" value="OGL81502.1"/>
    <property type="molecule type" value="Genomic_DNA"/>
</dbReference>
<dbReference type="STRING" id="1802401.A3B21_03990"/>
<sequence>MTIGRVVTLVFILTVLGYIGSHLRSLLAPPPLELASPLQGLTTSNNIIEIKGKTLPGATVEINGSPLTTLTDGQFSHLLVLNGGINTIVVSAKKRYSRPTVIQRQIFILEGGKISYGPSI</sequence>
<dbReference type="Pfam" id="PF09136">
    <property type="entry name" value="Glucodextran_B"/>
    <property type="match status" value="1"/>
</dbReference>
<comment type="caution">
    <text evidence="1">The sequence shown here is derived from an EMBL/GenBank/DDBJ whole genome shotgun (WGS) entry which is preliminary data.</text>
</comment>
<protein>
    <recommendedName>
        <fullName evidence="3">IPT/TIG domain-containing protein</fullName>
    </recommendedName>
</protein>
<evidence type="ECO:0000313" key="1">
    <source>
        <dbReference type="EMBL" id="OGL81502.1"/>
    </source>
</evidence>
<dbReference type="Proteomes" id="UP000176897">
    <property type="component" value="Unassembled WGS sequence"/>
</dbReference>
<evidence type="ECO:0000313" key="2">
    <source>
        <dbReference type="Proteomes" id="UP000176897"/>
    </source>
</evidence>
<accession>A0A1F7UT88</accession>
<name>A0A1F7UT88_9BACT</name>
<reference evidence="1 2" key="1">
    <citation type="journal article" date="2016" name="Nat. Commun.">
        <title>Thousands of microbial genomes shed light on interconnected biogeochemical processes in an aquifer system.</title>
        <authorList>
            <person name="Anantharaman K."/>
            <person name="Brown C.T."/>
            <person name="Hug L.A."/>
            <person name="Sharon I."/>
            <person name="Castelle C.J."/>
            <person name="Probst A.J."/>
            <person name="Thomas B.C."/>
            <person name="Singh A."/>
            <person name="Wilkins M.J."/>
            <person name="Karaoz U."/>
            <person name="Brodie E.L."/>
            <person name="Williams K.H."/>
            <person name="Hubbard S.S."/>
            <person name="Banfield J.F."/>
        </authorList>
    </citation>
    <scope>NUCLEOTIDE SEQUENCE [LARGE SCALE GENOMIC DNA]</scope>
</reference>
<dbReference type="Gene3D" id="2.60.40.10">
    <property type="entry name" value="Immunoglobulins"/>
    <property type="match status" value="1"/>
</dbReference>
<dbReference type="InterPro" id="IPR013783">
    <property type="entry name" value="Ig-like_fold"/>
</dbReference>
<proteinExistence type="predicted"/>
<dbReference type="AlphaFoldDB" id="A0A1F7UT88"/>
<evidence type="ECO:0008006" key="3">
    <source>
        <dbReference type="Google" id="ProtNLM"/>
    </source>
</evidence>